<protein>
    <submittedName>
        <fullName evidence="2">Uncharacterized protein</fullName>
    </submittedName>
</protein>
<evidence type="ECO:0000256" key="1">
    <source>
        <dbReference type="SAM" id="MobiDB-lite"/>
    </source>
</evidence>
<organism evidence="2 3">
    <name type="scientific">Alectoria fallacina</name>
    <dbReference type="NCBI Taxonomy" id="1903189"/>
    <lineage>
        <taxon>Eukaryota</taxon>
        <taxon>Fungi</taxon>
        <taxon>Dikarya</taxon>
        <taxon>Ascomycota</taxon>
        <taxon>Pezizomycotina</taxon>
        <taxon>Lecanoromycetes</taxon>
        <taxon>OSLEUM clade</taxon>
        <taxon>Lecanoromycetidae</taxon>
        <taxon>Lecanorales</taxon>
        <taxon>Lecanorineae</taxon>
        <taxon>Parmeliaceae</taxon>
        <taxon>Alectoria</taxon>
    </lineage>
</organism>
<proteinExistence type="predicted"/>
<dbReference type="EMBL" id="CAJPDR010001207">
    <property type="protein sequence ID" value="CAF9943725.1"/>
    <property type="molecule type" value="Genomic_DNA"/>
</dbReference>
<dbReference type="AlphaFoldDB" id="A0A8H3JAQ6"/>
<gene>
    <name evidence="2" type="ORF">ALECFALPRED_001112</name>
</gene>
<reference evidence="2" key="1">
    <citation type="submission" date="2021-03" db="EMBL/GenBank/DDBJ databases">
        <authorList>
            <person name="Tagirdzhanova G."/>
        </authorList>
    </citation>
    <scope>NUCLEOTIDE SEQUENCE</scope>
</reference>
<comment type="caution">
    <text evidence="2">The sequence shown here is derived from an EMBL/GenBank/DDBJ whole genome shotgun (WGS) entry which is preliminary data.</text>
</comment>
<dbReference type="OrthoDB" id="10279199at2759"/>
<accession>A0A8H3JAQ6</accession>
<keyword evidence="3" id="KW-1185">Reference proteome</keyword>
<sequence>MTTFTTKDLQSSSGGHTQPPSPKTRAFVDSNLISSRETSSPSKDQEFHPIMGACGCQFSPCNISLVGSVILPHLHEPHFTTVMRNAIKKRGFDKDTFDKLHRMLGIDPSPDETDKEVRKIAHIPWLLGHSYPSLPSRLEVVIRRAIQEDTTFDEDERQHCYRMLGMDDGAIAKRNKHRECPTCHTPEGYRTDGGPGHVSEPWRGQIDPLTGKYTEQPWQADYRNRMLARRQAGSAPAPSHRRRNAICIPHRPAQDREVLFGEADLGLQVLESALLDDGSVSP</sequence>
<name>A0A8H3JAQ6_9LECA</name>
<evidence type="ECO:0000313" key="3">
    <source>
        <dbReference type="Proteomes" id="UP000664203"/>
    </source>
</evidence>
<dbReference type="Proteomes" id="UP000664203">
    <property type="component" value="Unassembled WGS sequence"/>
</dbReference>
<evidence type="ECO:0000313" key="2">
    <source>
        <dbReference type="EMBL" id="CAF9943725.1"/>
    </source>
</evidence>
<feature type="compositionally biased region" description="Polar residues" evidence="1">
    <location>
        <begin position="1"/>
        <end position="18"/>
    </location>
</feature>
<feature type="region of interest" description="Disordered" evidence="1">
    <location>
        <begin position="1"/>
        <end position="26"/>
    </location>
</feature>